<gene>
    <name evidence="1" type="ORF">VM1G_07472</name>
</gene>
<proteinExistence type="predicted"/>
<dbReference type="SUPFAM" id="SSF56112">
    <property type="entry name" value="Protein kinase-like (PK-like)"/>
    <property type="match status" value="1"/>
</dbReference>
<keyword evidence="2" id="KW-1185">Reference proteome</keyword>
<protein>
    <recommendedName>
        <fullName evidence="3">Protein kinase domain-containing protein</fullName>
    </recommendedName>
</protein>
<dbReference type="InterPro" id="IPR011009">
    <property type="entry name" value="Kinase-like_dom_sf"/>
</dbReference>
<evidence type="ECO:0000313" key="1">
    <source>
        <dbReference type="EMBL" id="KUI72059.1"/>
    </source>
</evidence>
<reference evidence="1" key="1">
    <citation type="submission" date="2014-12" db="EMBL/GenBank/DDBJ databases">
        <title>Genome Sequence of Valsa Canker Pathogens Uncovers a Specific Adaption of Colonization on Woody Bark.</title>
        <authorList>
            <person name="Yin Z."/>
            <person name="Liu H."/>
            <person name="Gao X."/>
            <person name="Li Z."/>
            <person name="Song N."/>
            <person name="Ke X."/>
            <person name="Dai Q."/>
            <person name="Wu Y."/>
            <person name="Sun Y."/>
            <person name="Xu J.-R."/>
            <person name="Kang Z.K."/>
            <person name="Wang L."/>
            <person name="Huang L."/>
        </authorList>
    </citation>
    <scope>NUCLEOTIDE SEQUENCE [LARGE SCALE GENOMIC DNA]</scope>
    <source>
        <strain evidence="1">03-8</strain>
    </source>
</reference>
<dbReference type="Proteomes" id="UP000078559">
    <property type="component" value="Chromosome 8"/>
</dbReference>
<dbReference type="AlphaFoldDB" id="A0A194W6F1"/>
<evidence type="ECO:0000313" key="2">
    <source>
        <dbReference type="Proteomes" id="UP000078559"/>
    </source>
</evidence>
<dbReference type="SMR" id="A0A194W6F1"/>
<organism evidence="1 2">
    <name type="scientific">Cytospora mali</name>
    <name type="common">Apple Valsa canker fungus</name>
    <name type="synonym">Valsa mali</name>
    <dbReference type="NCBI Taxonomy" id="578113"/>
    <lineage>
        <taxon>Eukaryota</taxon>
        <taxon>Fungi</taxon>
        <taxon>Dikarya</taxon>
        <taxon>Ascomycota</taxon>
        <taxon>Pezizomycotina</taxon>
        <taxon>Sordariomycetes</taxon>
        <taxon>Sordariomycetidae</taxon>
        <taxon>Diaporthales</taxon>
        <taxon>Cytosporaceae</taxon>
        <taxon>Cytospora</taxon>
    </lineage>
</organism>
<dbReference type="EMBL" id="CM003105">
    <property type="protein sequence ID" value="KUI72059.1"/>
    <property type="molecule type" value="Genomic_DNA"/>
</dbReference>
<accession>A0A194W6F1</accession>
<name>A0A194W6F1_CYTMA</name>
<evidence type="ECO:0008006" key="3">
    <source>
        <dbReference type="Google" id="ProtNLM"/>
    </source>
</evidence>
<dbReference type="OrthoDB" id="2156052at2759"/>
<sequence>MQSLSQAPGITGKERVVCQRNAAGDMVTPDEVDKMSIDAVPFCTSLCVQSMLHSTGTDLSCPNQAAHQQRPRLQTLARGAITLPQFLPNPDNTEEDPPVLIRNPTANAIYTGQYGATSAIFKVRIEPGGYVLVAKAARSTGMVRRLRREERISHSFQRAYPRVLLSWAGSPLLDCSSYGNDVDVNGKRLRADADAALRQVHWLGVLHQDAEVRNWLINDSGVTLVDFERAITRSGFSRRAPRTDDDDDDAFRYACDREMELCLAHLDRWSKHLKGSS</sequence>